<dbReference type="EMBL" id="QVTE01000023">
    <property type="protein sequence ID" value="RFU69705.1"/>
    <property type="molecule type" value="Genomic_DNA"/>
</dbReference>
<dbReference type="PANTHER" id="PTHR48069">
    <property type="entry name" value="DIHYDROFOLATE REDUCTASE"/>
    <property type="match status" value="1"/>
</dbReference>
<evidence type="ECO:0000256" key="4">
    <source>
        <dbReference type="ARBA" id="ARBA00022563"/>
    </source>
</evidence>
<dbReference type="Proteomes" id="UP000264541">
    <property type="component" value="Unassembled WGS sequence"/>
</dbReference>
<accession>A0A372LQ29</accession>
<comment type="caution">
    <text evidence="11">The sequence shown here is derived from an EMBL/GenBank/DDBJ whole genome shotgun (WGS) entry which is preliminary data.</text>
</comment>
<comment type="catalytic activity">
    <reaction evidence="8">
        <text>(6S)-5,6,7,8-tetrahydrofolate + NADP(+) = 7,8-dihydrofolate + NADPH + H(+)</text>
        <dbReference type="Rhea" id="RHEA:15009"/>
        <dbReference type="ChEBI" id="CHEBI:15378"/>
        <dbReference type="ChEBI" id="CHEBI:57451"/>
        <dbReference type="ChEBI" id="CHEBI:57453"/>
        <dbReference type="ChEBI" id="CHEBI:57783"/>
        <dbReference type="ChEBI" id="CHEBI:58349"/>
        <dbReference type="EC" id="1.5.1.3"/>
    </reaction>
</comment>
<dbReference type="GO" id="GO:0005829">
    <property type="term" value="C:cytosol"/>
    <property type="evidence" value="ECO:0007669"/>
    <property type="project" value="TreeGrafter"/>
</dbReference>
<evidence type="ECO:0000256" key="1">
    <source>
        <dbReference type="ARBA" id="ARBA00004903"/>
    </source>
</evidence>
<dbReference type="InterPro" id="IPR024072">
    <property type="entry name" value="DHFR-like_dom_sf"/>
</dbReference>
<gene>
    <name evidence="11" type="ORF">D0469_09040</name>
</gene>
<reference evidence="11 12" key="1">
    <citation type="submission" date="2018-08" db="EMBL/GenBank/DDBJ databases">
        <title>Bacillus chawlae sp. nov., Bacillus glennii sp. nov., and Bacillus saganii sp. nov. Isolated from the Vehicle Assembly Building at Kennedy Space Center where the Viking Spacecraft were Assembled.</title>
        <authorList>
            <person name="Seuylemezian A."/>
            <person name="Vaishampayan P."/>
        </authorList>
    </citation>
    <scope>NUCLEOTIDE SEQUENCE [LARGE SCALE GENOMIC DNA]</scope>
    <source>
        <strain evidence="11 12">V47-23a</strain>
    </source>
</reference>
<dbReference type="PROSITE" id="PS00075">
    <property type="entry name" value="DHFR_1"/>
    <property type="match status" value="1"/>
</dbReference>
<keyword evidence="5 8" id="KW-0521">NADP</keyword>
<dbReference type="GO" id="GO:0006730">
    <property type="term" value="P:one-carbon metabolic process"/>
    <property type="evidence" value="ECO:0007669"/>
    <property type="project" value="UniProtKB-KW"/>
</dbReference>
<evidence type="ECO:0000256" key="9">
    <source>
        <dbReference type="RuleBase" id="RU004474"/>
    </source>
</evidence>
<dbReference type="PIRSF" id="PIRSF000194">
    <property type="entry name" value="DHFR"/>
    <property type="match status" value="1"/>
</dbReference>
<dbReference type="EC" id="1.5.1.3" evidence="3 8"/>
<organism evidence="11 12">
    <name type="scientific">Peribacillus saganii</name>
    <dbReference type="NCBI Taxonomy" id="2303992"/>
    <lineage>
        <taxon>Bacteria</taxon>
        <taxon>Bacillati</taxon>
        <taxon>Bacillota</taxon>
        <taxon>Bacilli</taxon>
        <taxon>Bacillales</taxon>
        <taxon>Bacillaceae</taxon>
        <taxon>Peribacillus</taxon>
    </lineage>
</organism>
<dbReference type="UniPathway" id="UPA00077">
    <property type="reaction ID" value="UER00158"/>
</dbReference>
<dbReference type="Gene3D" id="3.40.430.10">
    <property type="entry name" value="Dihydrofolate Reductase, subunit A"/>
    <property type="match status" value="1"/>
</dbReference>
<sequence>MISLLLAMDKNRLIGRDNQLPWHLPADLKYFKEVTMGHPIVMGRKTFESIGRVLPGRENVIVTRDQSFQADGCIVLNSIKAIKEYADNQDREVFVIGGAEIFKEIIPFTDRLYITEIHEEFEGDTFFPAVDENEWTLISSKEGMVDEKNIYEHDFLVYEKKIERFANH</sequence>
<evidence type="ECO:0000256" key="2">
    <source>
        <dbReference type="ARBA" id="ARBA00009539"/>
    </source>
</evidence>
<dbReference type="GO" id="GO:0046452">
    <property type="term" value="P:dihydrofolate metabolic process"/>
    <property type="evidence" value="ECO:0007669"/>
    <property type="project" value="TreeGrafter"/>
</dbReference>
<evidence type="ECO:0000313" key="12">
    <source>
        <dbReference type="Proteomes" id="UP000264541"/>
    </source>
</evidence>
<dbReference type="OrthoDB" id="9804315at2"/>
<dbReference type="SUPFAM" id="SSF53597">
    <property type="entry name" value="Dihydrofolate reductase-like"/>
    <property type="match status" value="1"/>
</dbReference>
<dbReference type="AlphaFoldDB" id="A0A372LQ29"/>
<dbReference type="GO" id="GO:0004146">
    <property type="term" value="F:dihydrofolate reductase activity"/>
    <property type="evidence" value="ECO:0007669"/>
    <property type="project" value="UniProtKB-EC"/>
</dbReference>
<evidence type="ECO:0000256" key="3">
    <source>
        <dbReference type="ARBA" id="ARBA00012856"/>
    </source>
</evidence>
<evidence type="ECO:0000256" key="6">
    <source>
        <dbReference type="ARBA" id="ARBA00023002"/>
    </source>
</evidence>
<name>A0A372LQ29_9BACI</name>
<dbReference type="PROSITE" id="PS51330">
    <property type="entry name" value="DHFR_2"/>
    <property type="match status" value="1"/>
</dbReference>
<dbReference type="GO" id="GO:0046654">
    <property type="term" value="P:tetrahydrofolate biosynthetic process"/>
    <property type="evidence" value="ECO:0007669"/>
    <property type="project" value="UniProtKB-UniPathway"/>
</dbReference>
<evidence type="ECO:0000313" key="11">
    <source>
        <dbReference type="EMBL" id="RFU69705.1"/>
    </source>
</evidence>
<dbReference type="InterPro" id="IPR001796">
    <property type="entry name" value="DHFR_dom"/>
</dbReference>
<dbReference type="FunFam" id="3.40.430.10:FF:000001">
    <property type="entry name" value="Dihydrofolate reductase"/>
    <property type="match status" value="1"/>
</dbReference>
<dbReference type="PRINTS" id="PR00070">
    <property type="entry name" value="DHFR"/>
</dbReference>
<dbReference type="CDD" id="cd00209">
    <property type="entry name" value="DHFR"/>
    <property type="match status" value="1"/>
</dbReference>
<evidence type="ECO:0000256" key="5">
    <source>
        <dbReference type="ARBA" id="ARBA00022857"/>
    </source>
</evidence>
<comment type="pathway">
    <text evidence="1 8">Cofactor biosynthesis; tetrahydrofolate biosynthesis; 5,6,7,8-tetrahydrofolate from 7,8-dihydrofolate: step 1/1.</text>
</comment>
<dbReference type="RefSeq" id="WP_117326423.1">
    <property type="nucleotide sequence ID" value="NZ_QVTE01000023.1"/>
</dbReference>
<keyword evidence="4 8" id="KW-0554">One-carbon metabolism</keyword>
<dbReference type="InterPro" id="IPR017925">
    <property type="entry name" value="DHFR_CS"/>
</dbReference>
<evidence type="ECO:0000256" key="7">
    <source>
        <dbReference type="ARBA" id="ARBA00025067"/>
    </source>
</evidence>
<dbReference type="Pfam" id="PF00186">
    <property type="entry name" value="DHFR_1"/>
    <property type="match status" value="1"/>
</dbReference>
<comment type="function">
    <text evidence="7 8">Key enzyme in folate metabolism. Catalyzes an essential reaction for de novo glycine and purine synthesis, and for DNA precursor synthesis.</text>
</comment>
<evidence type="ECO:0000259" key="10">
    <source>
        <dbReference type="PROSITE" id="PS51330"/>
    </source>
</evidence>
<dbReference type="GO" id="GO:0046655">
    <property type="term" value="P:folic acid metabolic process"/>
    <property type="evidence" value="ECO:0007669"/>
    <property type="project" value="TreeGrafter"/>
</dbReference>
<feature type="domain" description="DHFR" evidence="10">
    <location>
        <begin position="1"/>
        <end position="160"/>
    </location>
</feature>
<comment type="similarity">
    <text evidence="2 8 9">Belongs to the dihydrofolate reductase family.</text>
</comment>
<dbReference type="InterPro" id="IPR012259">
    <property type="entry name" value="DHFR"/>
</dbReference>
<proteinExistence type="inferred from homology"/>
<dbReference type="GO" id="GO:0070401">
    <property type="term" value="F:NADP+ binding"/>
    <property type="evidence" value="ECO:0007669"/>
    <property type="project" value="UniProtKB-ARBA"/>
</dbReference>
<keyword evidence="12" id="KW-1185">Reference proteome</keyword>
<protein>
    <recommendedName>
        <fullName evidence="3 8">Dihydrofolate reductase</fullName>
        <ecNumber evidence="3 8">1.5.1.3</ecNumber>
    </recommendedName>
</protein>
<dbReference type="PANTHER" id="PTHR48069:SF3">
    <property type="entry name" value="DIHYDROFOLATE REDUCTASE"/>
    <property type="match status" value="1"/>
</dbReference>
<evidence type="ECO:0000256" key="8">
    <source>
        <dbReference type="PIRNR" id="PIRNR000194"/>
    </source>
</evidence>
<keyword evidence="6 8" id="KW-0560">Oxidoreductase</keyword>